<keyword evidence="1" id="KW-0812">Transmembrane</keyword>
<evidence type="ECO:0000313" key="3">
    <source>
        <dbReference type="Proteomes" id="UP000692954"/>
    </source>
</evidence>
<evidence type="ECO:0000256" key="1">
    <source>
        <dbReference type="SAM" id="Phobius"/>
    </source>
</evidence>
<gene>
    <name evidence="2" type="ORF">PSON_ATCC_30995.1.T0190116</name>
</gene>
<dbReference type="AlphaFoldDB" id="A0A8S1L8K9"/>
<name>A0A8S1L8K9_9CILI</name>
<organism evidence="2 3">
    <name type="scientific">Paramecium sonneborni</name>
    <dbReference type="NCBI Taxonomy" id="65129"/>
    <lineage>
        <taxon>Eukaryota</taxon>
        <taxon>Sar</taxon>
        <taxon>Alveolata</taxon>
        <taxon>Ciliophora</taxon>
        <taxon>Intramacronucleata</taxon>
        <taxon>Oligohymenophorea</taxon>
        <taxon>Peniculida</taxon>
        <taxon>Parameciidae</taxon>
        <taxon>Paramecium</taxon>
    </lineage>
</organism>
<comment type="caution">
    <text evidence="2">The sequence shown here is derived from an EMBL/GenBank/DDBJ whole genome shotgun (WGS) entry which is preliminary data.</text>
</comment>
<keyword evidence="1" id="KW-1133">Transmembrane helix</keyword>
<dbReference type="EMBL" id="CAJJDN010000019">
    <property type="protein sequence ID" value="CAD8064440.1"/>
    <property type="molecule type" value="Genomic_DNA"/>
</dbReference>
<sequence>MQDNRDQLILDIKIANYRKQQQQRILEEQNFQQQIPKIKQLKATIFQDDMHYFAKSFFTGFPIALGSLIIFRSLLIFPLAMCATNYLQKNMHQFYEYLEQNQQ</sequence>
<protein>
    <recommendedName>
        <fullName evidence="4">Transmembrane protein</fullName>
    </recommendedName>
</protein>
<evidence type="ECO:0000313" key="2">
    <source>
        <dbReference type="EMBL" id="CAD8064440.1"/>
    </source>
</evidence>
<dbReference type="Proteomes" id="UP000692954">
    <property type="component" value="Unassembled WGS sequence"/>
</dbReference>
<reference evidence="2" key="1">
    <citation type="submission" date="2021-01" db="EMBL/GenBank/DDBJ databases">
        <authorList>
            <consortium name="Genoscope - CEA"/>
            <person name="William W."/>
        </authorList>
    </citation>
    <scope>NUCLEOTIDE SEQUENCE</scope>
</reference>
<accession>A0A8S1L8K9</accession>
<proteinExistence type="predicted"/>
<dbReference type="OrthoDB" id="309592at2759"/>
<evidence type="ECO:0008006" key="4">
    <source>
        <dbReference type="Google" id="ProtNLM"/>
    </source>
</evidence>
<keyword evidence="1" id="KW-0472">Membrane</keyword>
<feature type="transmembrane region" description="Helical" evidence="1">
    <location>
        <begin position="63"/>
        <end position="87"/>
    </location>
</feature>
<keyword evidence="3" id="KW-1185">Reference proteome</keyword>